<dbReference type="EMBL" id="CP145892">
    <property type="protein sequence ID" value="WWP23140.1"/>
    <property type="molecule type" value="Genomic_DNA"/>
</dbReference>
<protein>
    <recommendedName>
        <fullName evidence="3">TIR domain-containing protein</fullName>
    </recommendedName>
</protein>
<dbReference type="RefSeq" id="WP_338708671.1">
    <property type="nucleotide sequence ID" value="NZ_CP145892.1"/>
</dbReference>
<dbReference type="Gene3D" id="3.40.50.450">
    <property type="match status" value="1"/>
</dbReference>
<dbReference type="SUPFAM" id="SSF52309">
    <property type="entry name" value="N-(deoxy)ribosyltransferase-like"/>
    <property type="match status" value="1"/>
</dbReference>
<dbReference type="AlphaFoldDB" id="A0ABD8B0E4"/>
<dbReference type="NCBIfam" id="NF047389">
    <property type="entry name" value="ATPase_Sll1717"/>
    <property type="match status" value="1"/>
</dbReference>
<evidence type="ECO:0008006" key="3">
    <source>
        <dbReference type="Google" id="ProtNLM"/>
    </source>
</evidence>
<evidence type="ECO:0000313" key="2">
    <source>
        <dbReference type="Proteomes" id="UP001364764"/>
    </source>
</evidence>
<dbReference type="InterPro" id="IPR059206">
    <property type="entry name" value="Sll1717-like"/>
</dbReference>
<evidence type="ECO:0000313" key="1">
    <source>
        <dbReference type="EMBL" id="WWP23140.1"/>
    </source>
</evidence>
<dbReference type="Proteomes" id="UP001364764">
    <property type="component" value="Chromosome"/>
</dbReference>
<dbReference type="GeneID" id="93476501"/>
<organism evidence="1 2">
    <name type="scientific">Paenibacillus amylolyticus</name>
    <dbReference type="NCBI Taxonomy" id="1451"/>
    <lineage>
        <taxon>Bacteria</taxon>
        <taxon>Bacillati</taxon>
        <taxon>Bacillota</taxon>
        <taxon>Bacilli</taxon>
        <taxon>Bacillales</taxon>
        <taxon>Paenibacillaceae</taxon>
        <taxon>Paenibacillus</taxon>
    </lineage>
</organism>
<gene>
    <name evidence="1" type="ORF">V6668_13510</name>
</gene>
<sequence>MKKKKAFYAYSSSSSEHIIKAIAEINEVSNEVNITSWEDFSISGKPIITNILKAIDECDLFMCDLTYLNNNVLYELGYAIAKKKAIWISVNSTHTNAATNYKMFNLITGIGYSVYQNAIELQSIFYSDIPYEHTDKPTIIFNDPDINRNLLYLKCEAGTSSSSLLHTLVQEKSKLPVKIDDLSEAIQPLNWYLKFLPHSFGVIIHFHKQNSEIEGEHDLARKSMIAGLAKGLKIPFILLAHHPFVAPLDYHEDVKTHSTPSQCEEIAREWLSPLIDEYQTMVDEHKTFKADQSAVGQLNNLIVGDYVAENESKDLTEYFLETAEYNEALKAQQILFVGRKGTGKTANLIKLKKTLSDDRRNFVVSIQPQGHEFEGVLDIMEQLRANSEQGNFIESIWKYLIYTEISKQYYEWLDSQPLHYEKTKAEEEFELYVSNNSRIINADFTLRLENAVKELKKVNVGDSIDEQRKKISEYLHSSMLTQLRRHLGSTLQRKEGVKILIDNLDKGWNDSANLSSLSDLLLGLLNVVQKITSEFQRNTYKHEPVNVSLIVFLRSDIFSRVMSLTPERDKIATKHLDWTDSQLLFRVIEKRINYSSNGITSPDSFWNDYFCSTVKGKPLRKYIQELIIPRPRDIIFLFKMALQEALNNNHSKVTEADFIAAEYAYSEYAFSSLLPENGKRIRNLEAILFEFAGQFEIINHEELLHCITMATEAPNELIEILCEITFIGQETMPNKFEFFSEKRPSQITNKLAQKFAERSGKPKRYKINPAFHEYLGISKE</sequence>
<proteinExistence type="predicted"/>
<name>A0ABD8B0E4_PAEAM</name>
<reference evidence="1 2" key="1">
    <citation type="submission" date="2024-02" db="EMBL/GenBank/DDBJ databases">
        <title>Complete sequences of two Paenibacillus sp. strains and one Lysinibacillus strain isolated from the environment on STAA medium highlight biotechnological potential.</title>
        <authorList>
            <person name="Attere S.A."/>
            <person name="Piche L.C."/>
            <person name="Intertaglia L."/>
            <person name="Lami R."/>
            <person name="Charette S.J."/>
            <person name="Vincent A.T."/>
        </authorList>
    </citation>
    <scope>NUCLEOTIDE SEQUENCE [LARGE SCALE GENOMIC DNA]</scope>
    <source>
        <strain evidence="1 2">Y5S-7</strain>
    </source>
</reference>
<accession>A0ABD8B0E4</accession>